<proteinExistence type="predicted"/>
<evidence type="ECO:0000313" key="2">
    <source>
        <dbReference type="Proteomes" id="UP000799291"/>
    </source>
</evidence>
<dbReference type="AlphaFoldDB" id="A0A6G1IV91"/>
<gene>
    <name evidence="1" type="ORF">K458DRAFT_391067</name>
</gene>
<organism evidence="1 2">
    <name type="scientific">Lentithecium fluviatile CBS 122367</name>
    <dbReference type="NCBI Taxonomy" id="1168545"/>
    <lineage>
        <taxon>Eukaryota</taxon>
        <taxon>Fungi</taxon>
        <taxon>Dikarya</taxon>
        <taxon>Ascomycota</taxon>
        <taxon>Pezizomycotina</taxon>
        <taxon>Dothideomycetes</taxon>
        <taxon>Pleosporomycetidae</taxon>
        <taxon>Pleosporales</taxon>
        <taxon>Massarineae</taxon>
        <taxon>Lentitheciaceae</taxon>
        <taxon>Lentithecium</taxon>
    </lineage>
</organism>
<dbReference type="Proteomes" id="UP000799291">
    <property type="component" value="Unassembled WGS sequence"/>
</dbReference>
<reference evidence="1" key="1">
    <citation type="journal article" date="2020" name="Stud. Mycol.">
        <title>101 Dothideomycetes genomes: a test case for predicting lifestyles and emergence of pathogens.</title>
        <authorList>
            <person name="Haridas S."/>
            <person name="Albert R."/>
            <person name="Binder M."/>
            <person name="Bloem J."/>
            <person name="Labutti K."/>
            <person name="Salamov A."/>
            <person name="Andreopoulos B."/>
            <person name="Baker S."/>
            <person name="Barry K."/>
            <person name="Bills G."/>
            <person name="Bluhm B."/>
            <person name="Cannon C."/>
            <person name="Castanera R."/>
            <person name="Culley D."/>
            <person name="Daum C."/>
            <person name="Ezra D."/>
            <person name="Gonzalez J."/>
            <person name="Henrissat B."/>
            <person name="Kuo A."/>
            <person name="Liang C."/>
            <person name="Lipzen A."/>
            <person name="Lutzoni F."/>
            <person name="Magnuson J."/>
            <person name="Mondo S."/>
            <person name="Nolan M."/>
            <person name="Ohm R."/>
            <person name="Pangilinan J."/>
            <person name="Park H.-J."/>
            <person name="Ramirez L."/>
            <person name="Alfaro M."/>
            <person name="Sun H."/>
            <person name="Tritt A."/>
            <person name="Yoshinaga Y."/>
            <person name="Zwiers L.-H."/>
            <person name="Turgeon B."/>
            <person name="Goodwin S."/>
            <person name="Spatafora J."/>
            <person name="Crous P."/>
            <person name="Grigoriev I."/>
        </authorList>
    </citation>
    <scope>NUCLEOTIDE SEQUENCE</scope>
    <source>
        <strain evidence="1">CBS 122367</strain>
    </source>
</reference>
<dbReference type="EMBL" id="MU005588">
    <property type="protein sequence ID" value="KAF2682025.1"/>
    <property type="molecule type" value="Genomic_DNA"/>
</dbReference>
<dbReference type="OrthoDB" id="3261222at2759"/>
<accession>A0A6G1IV91</accession>
<sequence length="84" mass="9497">MADLDLQSLAPRGTATWHSDDDNRASTIDLILATPELANEDRGNVDAYCEYIMELVTPAVEKHVPLAKPSLYAKRWWNEDLIKL</sequence>
<keyword evidence="2" id="KW-1185">Reference proteome</keyword>
<protein>
    <submittedName>
        <fullName evidence="1">Uncharacterized protein</fullName>
    </submittedName>
</protein>
<name>A0A6G1IV91_9PLEO</name>
<evidence type="ECO:0000313" key="1">
    <source>
        <dbReference type="EMBL" id="KAF2682025.1"/>
    </source>
</evidence>